<dbReference type="Proteomes" id="UP001149822">
    <property type="component" value="Unassembled WGS sequence"/>
</dbReference>
<keyword evidence="11" id="KW-1185">Reference proteome</keyword>
<reference evidence="10" key="1">
    <citation type="submission" date="2022-12" db="EMBL/GenBank/DDBJ databases">
        <title>Paracoccus sp. EF6 isolated from a lake water.</title>
        <authorList>
            <person name="Liu H."/>
        </authorList>
    </citation>
    <scope>NUCLEOTIDE SEQUENCE</scope>
    <source>
        <strain evidence="10">EF6</strain>
    </source>
</reference>
<evidence type="ECO:0000313" key="10">
    <source>
        <dbReference type="EMBL" id="MCZ0964482.1"/>
    </source>
</evidence>
<feature type="transmembrane region" description="Helical" evidence="8">
    <location>
        <begin position="7"/>
        <end position="25"/>
    </location>
</feature>
<feature type="domain" description="GGDEF" evidence="9">
    <location>
        <begin position="221"/>
        <end position="350"/>
    </location>
</feature>
<feature type="transmembrane region" description="Helical" evidence="8">
    <location>
        <begin position="94"/>
        <end position="118"/>
    </location>
</feature>
<comment type="subcellular location">
    <subcellularLocation>
        <location evidence="1">Cell membrane</location>
        <topology evidence="1">Multi-pass membrane protein</topology>
    </subcellularLocation>
</comment>
<keyword evidence="6 8" id="KW-0472">Membrane</keyword>
<dbReference type="EC" id="2.7.7.65" evidence="2"/>
<dbReference type="InterPro" id="IPR043128">
    <property type="entry name" value="Rev_trsase/Diguanyl_cyclase"/>
</dbReference>
<dbReference type="EMBL" id="JAPTYD010000110">
    <property type="protein sequence ID" value="MCZ0964482.1"/>
    <property type="molecule type" value="Genomic_DNA"/>
</dbReference>
<comment type="caution">
    <text evidence="10">The sequence shown here is derived from an EMBL/GenBank/DDBJ whole genome shotgun (WGS) entry which is preliminary data.</text>
</comment>
<evidence type="ECO:0000256" key="1">
    <source>
        <dbReference type="ARBA" id="ARBA00004651"/>
    </source>
</evidence>
<keyword evidence="3" id="KW-1003">Cell membrane</keyword>
<feature type="transmembrane region" description="Helical" evidence="8">
    <location>
        <begin position="37"/>
        <end position="57"/>
    </location>
</feature>
<gene>
    <name evidence="10" type="ORF">OU682_23310</name>
</gene>
<dbReference type="NCBIfam" id="TIGR00254">
    <property type="entry name" value="GGDEF"/>
    <property type="match status" value="1"/>
</dbReference>
<evidence type="ECO:0000256" key="8">
    <source>
        <dbReference type="SAM" id="Phobius"/>
    </source>
</evidence>
<dbReference type="Pfam" id="PF00990">
    <property type="entry name" value="GGDEF"/>
    <property type="match status" value="1"/>
</dbReference>
<evidence type="ECO:0000256" key="4">
    <source>
        <dbReference type="ARBA" id="ARBA00022692"/>
    </source>
</evidence>
<dbReference type="GO" id="GO:0052621">
    <property type="term" value="F:diguanylate cyclase activity"/>
    <property type="evidence" value="ECO:0007669"/>
    <property type="project" value="UniProtKB-EC"/>
</dbReference>
<dbReference type="PANTHER" id="PTHR45138">
    <property type="entry name" value="REGULATORY COMPONENTS OF SENSORY TRANSDUCTION SYSTEM"/>
    <property type="match status" value="1"/>
</dbReference>
<keyword evidence="10" id="KW-0548">Nucleotidyltransferase</keyword>
<dbReference type="PANTHER" id="PTHR45138:SF9">
    <property type="entry name" value="DIGUANYLATE CYCLASE DGCM-RELATED"/>
    <property type="match status" value="1"/>
</dbReference>
<dbReference type="SUPFAM" id="SSF55073">
    <property type="entry name" value="Nucleotide cyclase"/>
    <property type="match status" value="1"/>
</dbReference>
<dbReference type="Gene3D" id="3.30.70.270">
    <property type="match status" value="1"/>
</dbReference>
<evidence type="ECO:0000256" key="5">
    <source>
        <dbReference type="ARBA" id="ARBA00022989"/>
    </source>
</evidence>
<dbReference type="PROSITE" id="PS50887">
    <property type="entry name" value="GGDEF"/>
    <property type="match status" value="1"/>
</dbReference>
<dbReference type="CDD" id="cd01949">
    <property type="entry name" value="GGDEF"/>
    <property type="match status" value="1"/>
</dbReference>
<evidence type="ECO:0000313" key="11">
    <source>
        <dbReference type="Proteomes" id="UP001149822"/>
    </source>
</evidence>
<feature type="transmembrane region" description="Helical" evidence="8">
    <location>
        <begin position="130"/>
        <end position="152"/>
    </location>
</feature>
<dbReference type="InterPro" id="IPR050469">
    <property type="entry name" value="Diguanylate_Cyclase"/>
</dbReference>
<comment type="catalytic activity">
    <reaction evidence="7">
        <text>2 GTP = 3',3'-c-di-GMP + 2 diphosphate</text>
        <dbReference type="Rhea" id="RHEA:24898"/>
        <dbReference type="ChEBI" id="CHEBI:33019"/>
        <dbReference type="ChEBI" id="CHEBI:37565"/>
        <dbReference type="ChEBI" id="CHEBI:58805"/>
        <dbReference type="EC" id="2.7.7.65"/>
    </reaction>
</comment>
<organism evidence="10 11">
    <name type="scientific">Paracoccus benzoatiresistens</name>
    <dbReference type="NCBI Taxonomy" id="2997341"/>
    <lineage>
        <taxon>Bacteria</taxon>
        <taxon>Pseudomonadati</taxon>
        <taxon>Pseudomonadota</taxon>
        <taxon>Alphaproteobacteria</taxon>
        <taxon>Rhodobacterales</taxon>
        <taxon>Paracoccaceae</taxon>
        <taxon>Paracoccus</taxon>
    </lineage>
</organism>
<dbReference type="InterPro" id="IPR029787">
    <property type="entry name" value="Nucleotide_cyclase"/>
</dbReference>
<keyword evidence="10" id="KW-0808">Transferase</keyword>
<evidence type="ECO:0000256" key="2">
    <source>
        <dbReference type="ARBA" id="ARBA00012528"/>
    </source>
</evidence>
<dbReference type="Pfam" id="PF07694">
    <property type="entry name" value="5TM-5TMR_LYT"/>
    <property type="match status" value="1"/>
</dbReference>
<feature type="transmembrane region" description="Helical" evidence="8">
    <location>
        <begin position="158"/>
        <end position="177"/>
    </location>
</feature>
<dbReference type="InterPro" id="IPR000160">
    <property type="entry name" value="GGDEF_dom"/>
</dbReference>
<dbReference type="RefSeq" id="WP_268944571.1">
    <property type="nucleotide sequence ID" value="NZ_JAPTYD010000110.1"/>
</dbReference>
<evidence type="ECO:0000256" key="6">
    <source>
        <dbReference type="ARBA" id="ARBA00023136"/>
    </source>
</evidence>
<protein>
    <recommendedName>
        <fullName evidence="2">diguanylate cyclase</fullName>
        <ecNumber evidence="2">2.7.7.65</ecNumber>
    </recommendedName>
</protein>
<keyword evidence="4 8" id="KW-0812">Transmembrane</keyword>
<evidence type="ECO:0000256" key="3">
    <source>
        <dbReference type="ARBA" id="ARBA00022475"/>
    </source>
</evidence>
<dbReference type="InterPro" id="IPR011620">
    <property type="entry name" value="Sig_transdc_His_kinase_LytS_TM"/>
</dbReference>
<evidence type="ECO:0000259" key="9">
    <source>
        <dbReference type="PROSITE" id="PS50887"/>
    </source>
</evidence>
<evidence type="ECO:0000256" key="7">
    <source>
        <dbReference type="ARBA" id="ARBA00034247"/>
    </source>
</evidence>
<keyword evidence="5 8" id="KW-1133">Transmembrane helix</keyword>
<dbReference type="SMART" id="SM00267">
    <property type="entry name" value="GGDEF"/>
    <property type="match status" value="1"/>
</dbReference>
<name>A0ABT4JD20_9RHOB</name>
<proteinExistence type="predicted"/>
<sequence length="359" mass="39058">MFEYIIVLINTVGVMAICTLLYGLMQRRIQNFVIRRLGLGLVLGCSGILMMAQPIVLGPGLQADARGAFIGMAAAFGGPIAAVTAGVLNGVARVIIGGSGTIAGVLVIAASGAGGLLWRYRVGKARKRIWTDWLSISILCLGPSALTLVAVASTAWRTSIFLGLVIGLVVFIFGKMLETEQRRGRRERQLTKEASTDCLTGLPNRRSLMNYARELEAERVTGVLFLMLDVDHFKKINDEFGHDAGDIVLQEIGSAIRRTVRATDFAARVGGEEFAILVHTKNADAGRLVAERFRKALQIPYGTTQLTRVSIGGFFFEQAPFNYSKGYQRADQALYASKIQGRDRVTLSLSEERDLELAS</sequence>
<accession>A0ABT4JD20</accession>
<feature type="transmembrane region" description="Helical" evidence="8">
    <location>
        <begin position="69"/>
        <end position="88"/>
    </location>
</feature>